<dbReference type="SUPFAM" id="SSF52833">
    <property type="entry name" value="Thioredoxin-like"/>
    <property type="match status" value="1"/>
</dbReference>
<dbReference type="InterPro" id="IPR036249">
    <property type="entry name" value="Thioredoxin-like_sf"/>
</dbReference>
<dbReference type="Pfam" id="PF03190">
    <property type="entry name" value="Thioredox_DsbH"/>
    <property type="match status" value="1"/>
</dbReference>
<keyword evidence="3" id="KW-1185">Reference proteome</keyword>
<evidence type="ECO:0000259" key="1">
    <source>
        <dbReference type="Pfam" id="PF03190"/>
    </source>
</evidence>
<dbReference type="Proteomes" id="UP001165297">
    <property type="component" value="Unassembled WGS sequence"/>
</dbReference>
<organism evidence="2 3">
    <name type="scientific">Hymenobacter nitidus</name>
    <dbReference type="NCBI Taxonomy" id="2880929"/>
    <lineage>
        <taxon>Bacteria</taxon>
        <taxon>Pseudomonadati</taxon>
        <taxon>Bacteroidota</taxon>
        <taxon>Cytophagia</taxon>
        <taxon>Cytophagales</taxon>
        <taxon>Hymenobacteraceae</taxon>
        <taxon>Hymenobacter</taxon>
    </lineage>
</organism>
<dbReference type="RefSeq" id="WP_226185637.1">
    <property type="nucleotide sequence ID" value="NZ_JAJADQ010000005.1"/>
</dbReference>
<dbReference type="PIRSF" id="PIRSF006402">
    <property type="entry name" value="UCP006402_thioredoxin"/>
    <property type="match status" value="1"/>
</dbReference>
<sequence length="683" mass="77397">MSANQPATNRLSQETSPYLLQHAHNPVDWYPWGPEALHRAQEEQKPIIVSIGYAACHWCHVMERESFENPRIAQVMNEYFVCIKVDREERPDVDQVYMDALQAMGLQGGWPLNVFLNPEAKPFYGGTYFAPRSWVQLLESIGQAYQGEHRAELDKSAEEFARGLQASDLAKYGAAPSDLALSEEQFKLLVYNLGVRFDAERGGMNRAPKFPMPGIWRFLLRGHARTGSQLLLNQTLLTLREMAWGGMYDQAGGGFARYSVDAEWLVPHFEKMLYDNGQLVSLYSEAYQVTQEPLFREVVYDTIAFIRRELTSPEGGFYSSLDADSEGEEGKFYVFTKEELQHIIGDEEPLFSDYYNCTALGNWEHGRNILHRRQSDADFAAKHELAPTVLAELVAEWKQKIMRARAQRGRPGLDDKILTGWNGLMLSGLVDAYRAFGEAEFLELALRNARFLQRTLRHGSRLRRTYKAGRATIDGFLEDYALVIQAYIGLYEVTFEAQWLHEAQALTDYVLAHFFDPAENQFFYTDDAGETLIARKKELFDNVIPSSNSVMAHNLLRLGLHLDKEDYRDLAATMLGQVQELVVKEPQHLTNWASLYASLLQPTAEIAIVGPEVEVVRAELSRYFLPYAVLAGTAEPNDELPLLQHRTAQGGKTTLYVCFNRACRQPVQSVAEALAQLPLNPAG</sequence>
<dbReference type="Gene3D" id="3.40.30.10">
    <property type="entry name" value="Glutaredoxin"/>
    <property type="match status" value="1"/>
</dbReference>
<dbReference type="SUPFAM" id="SSF48208">
    <property type="entry name" value="Six-hairpin glycosidases"/>
    <property type="match status" value="1"/>
</dbReference>
<proteinExistence type="predicted"/>
<dbReference type="CDD" id="cd02955">
    <property type="entry name" value="SSP411"/>
    <property type="match status" value="1"/>
</dbReference>
<dbReference type="EMBL" id="JAJADQ010000005">
    <property type="protein sequence ID" value="MCB2378197.1"/>
    <property type="molecule type" value="Genomic_DNA"/>
</dbReference>
<dbReference type="PANTHER" id="PTHR42899">
    <property type="entry name" value="SPERMATOGENESIS-ASSOCIATED PROTEIN 20"/>
    <property type="match status" value="1"/>
</dbReference>
<dbReference type="InterPro" id="IPR024705">
    <property type="entry name" value="Ssp411"/>
</dbReference>
<reference evidence="2" key="1">
    <citation type="submission" date="2021-10" db="EMBL/GenBank/DDBJ databases">
        <authorList>
            <person name="Dean J.D."/>
            <person name="Kim M.K."/>
            <person name="Newey C.N."/>
            <person name="Stoker T.S."/>
            <person name="Thompson D.W."/>
            <person name="Grose J.H."/>
        </authorList>
    </citation>
    <scope>NUCLEOTIDE SEQUENCE</scope>
    <source>
        <strain evidence="2">BT635</strain>
    </source>
</reference>
<protein>
    <submittedName>
        <fullName evidence="2">Thioredoxin domain-containing protein</fullName>
    </submittedName>
</protein>
<dbReference type="PANTHER" id="PTHR42899:SF1">
    <property type="entry name" value="SPERMATOGENESIS-ASSOCIATED PROTEIN 20"/>
    <property type="match status" value="1"/>
</dbReference>
<dbReference type="InterPro" id="IPR004879">
    <property type="entry name" value="Ssp411-like_TRX"/>
</dbReference>
<feature type="domain" description="Spermatogenesis-associated protein 20-like TRX" evidence="1">
    <location>
        <begin position="8"/>
        <end position="164"/>
    </location>
</feature>
<dbReference type="Gene3D" id="1.50.10.20">
    <property type="match status" value="1"/>
</dbReference>
<dbReference type="InterPro" id="IPR008928">
    <property type="entry name" value="6-hairpin_glycosidase_sf"/>
</dbReference>
<evidence type="ECO:0000313" key="2">
    <source>
        <dbReference type="EMBL" id="MCB2378197.1"/>
    </source>
</evidence>
<comment type="caution">
    <text evidence="2">The sequence shown here is derived from an EMBL/GenBank/DDBJ whole genome shotgun (WGS) entry which is preliminary data.</text>
</comment>
<accession>A0ABS8ACT2</accession>
<name>A0ABS8ACT2_9BACT</name>
<evidence type="ECO:0000313" key="3">
    <source>
        <dbReference type="Proteomes" id="UP001165297"/>
    </source>
</evidence>
<gene>
    <name evidence="2" type="ORF">LGH70_11420</name>
</gene>